<gene>
    <name evidence="2" type="ordered locus">MGMSRv2__1094</name>
</gene>
<dbReference type="STRING" id="1430440.MGMSRv2__1094"/>
<dbReference type="Pfam" id="PF01710">
    <property type="entry name" value="HTH_Tnp_IS630"/>
    <property type="match status" value="1"/>
</dbReference>
<organism evidence="2 3">
    <name type="scientific">Magnetospirillum gryphiswaldense (strain DSM 6361 / JCM 21280 / NBRC 15271 / MSR-1)</name>
    <dbReference type="NCBI Taxonomy" id="431944"/>
    <lineage>
        <taxon>Bacteria</taxon>
        <taxon>Pseudomonadati</taxon>
        <taxon>Pseudomonadota</taxon>
        <taxon>Alphaproteobacteria</taxon>
        <taxon>Rhodospirillales</taxon>
        <taxon>Rhodospirillaceae</taxon>
        <taxon>Magnetospirillum</taxon>
    </lineage>
</organism>
<accession>V6EYP3</accession>
<dbReference type="Proteomes" id="UP000018922">
    <property type="component" value="Chromosome I"/>
</dbReference>
<feature type="domain" description="Transposase Synechocystis PCC 6803" evidence="1">
    <location>
        <begin position="47"/>
        <end position="161"/>
    </location>
</feature>
<dbReference type="eggNOG" id="COG3415">
    <property type="taxonomic scope" value="Bacteria"/>
</dbReference>
<sequence>MDTSANFNANQAISFAEAHPAGKAVHAGGIRNNAPEDDAMTWRSGQSYSQDLRDRVLAAVDSGMSAYEVAPLFRVSVSYIYKAQGRRRATGETTVKPRPGRPGQKLAAHLEALQAQIKVEPDATLAELRAWVLAELGVSISVGGLWNTLERLDLSLKKRVRMLPSRNVPT</sequence>
<name>V6EYP3_MAGGM</name>
<reference evidence="2 3" key="1">
    <citation type="journal article" date="2014" name="Genome Announc.">
        <title>Complete genome sequence of Magnetospirillum gryphiswaldense MSR-1.</title>
        <authorList>
            <person name="Wang X."/>
            <person name="Wang Q."/>
            <person name="Zhang W."/>
            <person name="Wang Y."/>
            <person name="Li L."/>
            <person name="Wen T."/>
            <person name="Zhang T."/>
            <person name="Zhang Y."/>
            <person name="Xu J."/>
            <person name="Hu J."/>
            <person name="Li S."/>
            <person name="Liu L."/>
            <person name="Liu J."/>
            <person name="Jiang W."/>
            <person name="Tian J."/>
            <person name="Li Y."/>
            <person name="Schuler D."/>
            <person name="Wang L."/>
            <person name="Li J."/>
        </authorList>
    </citation>
    <scope>NUCLEOTIDE SEQUENCE [LARGE SCALE GENOMIC DNA]</scope>
    <source>
        <strain evidence="3">DSM 6361 / JCM 21280 / NBRC 15271 / MSR-1</strain>
    </source>
</reference>
<dbReference type="EMBL" id="HG794546">
    <property type="protein sequence ID" value="CDK98309.1"/>
    <property type="molecule type" value="Genomic_DNA"/>
</dbReference>
<evidence type="ECO:0000313" key="2">
    <source>
        <dbReference type="EMBL" id="CDK98309.1"/>
    </source>
</evidence>
<dbReference type="HOGENOM" id="CLU_056788_2_2_5"/>
<dbReference type="SUPFAM" id="SSF46689">
    <property type="entry name" value="Homeodomain-like"/>
    <property type="match status" value="1"/>
</dbReference>
<protein>
    <recommendedName>
        <fullName evidence="1">Transposase Synechocystis PCC 6803 domain-containing protein</fullName>
    </recommendedName>
</protein>
<evidence type="ECO:0000313" key="3">
    <source>
        <dbReference type="Proteomes" id="UP000018922"/>
    </source>
</evidence>
<evidence type="ECO:0000259" key="1">
    <source>
        <dbReference type="Pfam" id="PF01710"/>
    </source>
</evidence>
<dbReference type="InterPro" id="IPR002622">
    <property type="entry name" value="Transposase_14"/>
</dbReference>
<dbReference type="AlphaFoldDB" id="V6EYP3"/>
<proteinExistence type="predicted"/>
<keyword evidence="3" id="KW-1185">Reference proteome</keyword>
<dbReference type="KEGG" id="mgy:MGMSRv2__1094"/>
<dbReference type="InterPro" id="IPR009057">
    <property type="entry name" value="Homeodomain-like_sf"/>
</dbReference>